<accession>A0ABV5MMJ0</accession>
<reference evidence="1 2" key="1">
    <citation type="submission" date="2024-09" db="EMBL/GenBank/DDBJ databases">
        <authorList>
            <person name="Sun Q."/>
            <person name="Mori K."/>
        </authorList>
    </citation>
    <scope>NUCLEOTIDE SEQUENCE [LARGE SCALE GENOMIC DNA]</scope>
    <source>
        <strain evidence="1 2">JCM 3307</strain>
    </source>
</reference>
<dbReference type="Proteomes" id="UP001589608">
    <property type="component" value="Unassembled WGS sequence"/>
</dbReference>
<name>A0ABV5MMJ0_9ACTN</name>
<organism evidence="1 2">
    <name type="scientific">Dactylosporangium vinaceum</name>
    <dbReference type="NCBI Taxonomy" id="53362"/>
    <lineage>
        <taxon>Bacteria</taxon>
        <taxon>Bacillati</taxon>
        <taxon>Actinomycetota</taxon>
        <taxon>Actinomycetes</taxon>
        <taxon>Micromonosporales</taxon>
        <taxon>Micromonosporaceae</taxon>
        <taxon>Dactylosporangium</taxon>
    </lineage>
</organism>
<keyword evidence="2" id="KW-1185">Reference proteome</keyword>
<sequence length="386" mass="41744">MARAYVEYRARRRLGEALRMSAAGEHAWAIDAAKDAVELLTPTADRHPAALARALAVRAACLHVRGRREDAARDADACGRYATEALSRGSAGLDQLDDLADAAVHLPVAGRDEQAAALIDRCLELGRALPRRPAGPAVAKALRLRDAGRDEEAVELLIEAADGPWNTWQLKATTLLYAALGDTGRTDSLRRRPPGDLTHLRIAAAADPQWRIMYIAVLEVLDRHGIETGRRPPAARLARQRRVLRRRVAVRRALFNGVAALAALGRLLPADYLPDALIVGRVIAKARAAGAEAGIRRLAGVDDPRRLTRAWGALAKARWQSGGRRSDALQAQRTALAAARRWAAADPTHGTAALRRHLRRFADYATAIGLQTDAEAARAEAATLNH</sequence>
<gene>
    <name evidence="1" type="ORF">ACFFTR_44025</name>
</gene>
<dbReference type="RefSeq" id="WP_223093326.1">
    <property type="nucleotide sequence ID" value="NZ_CP061913.1"/>
</dbReference>
<evidence type="ECO:0000313" key="2">
    <source>
        <dbReference type="Proteomes" id="UP001589608"/>
    </source>
</evidence>
<protein>
    <submittedName>
        <fullName evidence="1">Uncharacterized protein</fullName>
    </submittedName>
</protein>
<dbReference type="EMBL" id="JBHMCA010000070">
    <property type="protein sequence ID" value="MFB9450091.1"/>
    <property type="molecule type" value="Genomic_DNA"/>
</dbReference>
<comment type="caution">
    <text evidence="1">The sequence shown here is derived from an EMBL/GenBank/DDBJ whole genome shotgun (WGS) entry which is preliminary data.</text>
</comment>
<proteinExistence type="predicted"/>
<evidence type="ECO:0000313" key="1">
    <source>
        <dbReference type="EMBL" id="MFB9450091.1"/>
    </source>
</evidence>